<dbReference type="Proteomes" id="UP000037392">
    <property type="component" value="Unassembled WGS sequence"/>
</dbReference>
<comment type="caution">
    <text evidence="2">The sequence shown here is derived from an EMBL/GenBank/DDBJ whole genome shotgun (WGS) entry which is preliminary data.</text>
</comment>
<protein>
    <submittedName>
        <fullName evidence="2">Uncharacterized protein</fullName>
    </submittedName>
</protein>
<sequence>MDKKKRKNLIIAGVAGVILLAAIVAVLLLHVFRLITGEIKSDTRSDQYLEQMIGAASAGDRNAMDALCLSQGVSKKSMEKDMQTLLEVWDGEQEFTYKKTGYNRKTTTSNGKRIKTITANYKITTASGEKMSVVLRHVERDNGDSGLTNFVIRTEESLKPIGTLGSMGKWNVVQWFLFVFSMAVFGAAVVSAADCYRNKIRYRWGWIALIMLVYVAPGFSLMLEDRRKVLRFTCSVALMELSKYVVYPENGVMFSLCLPAGMGIYWVMRKHLLAERSSQGNIHL</sequence>
<keyword evidence="1" id="KW-0812">Transmembrane</keyword>
<name>A0A0J9C2Y3_9FIRM</name>
<evidence type="ECO:0000313" key="2">
    <source>
        <dbReference type="EMBL" id="KMW18796.1"/>
    </source>
</evidence>
<feature type="transmembrane region" description="Helical" evidence="1">
    <location>
        <begin position="204"/>
        <end position="223"/>
    </location>
</feature>
<dbReference type="OrthoDB" id="9998102at2"/>
<dbReference type="PATRIC" id="fig|742734.4.peg.3104"/>
<organism evidence="2 3">
    <name type="scientific">[Clostridium] citroniae WAL-19142</name>
    <dbReference type="NCBI Taxonomy" id="742734"/>
    <lineage>
        <taxon>Bacteria</taxon>
        <taxon>Bacillati</taxon>
        <taxon>Bacillota</taxon>
        <taxon>Clostridia</taxon>
        <taxon>Lachnospirales</taxon>
        <taxon>Lachnospiraceae</taxon>
        <taxon>Enterocloster</taxon>
    </lineage>
</organism>
<dbReference type="AlphaFoldDB" id="A0A0J9C2Y3"/>
<dbReference type="GeneID" id="93163392"/>
<feature type="transmembrane region" description="Helical" evidence="1">
    <location>
        <begin position="172"/>
        <end position="192"/>
    </location>
</feature>
<evidence type="ECO:0000313" key="3">
    <source>
        <dbReference type="Proteomes" id="UP000037392"/>
    </source>
</evidence>
<feature type="transmembrane region" description="Helical" evidence="1">
    <location>
        <begin position="9"/>
        <end position="32"/>
    </location>
</feature>
<keyword evidence="1" id="KW-0472">Membrane</keyword>
<keyword evidence="1" id="KW-1133">Transmembrane helix</keyword>
<gene>
    <name evidence="2" type="ORF">HMPREF9470_02900</name>
</gene>
<reference evidence="2 3" key="1">
    <citation type="submission" date="2011-04" db="EMBL/GenBank/DDBJ databases">
        <title>The Genome Sequence of Clostridium citroniae WAL-19142.</title>
        <authorList>
            <consortium name="The Broad Institute Genome Sequencing Platform"/>
            <person name="Earl A."/>
            <person name="Ward D."/>
            <person name="Feldgarden M."/>
            <person name="Gevers D."/>
            <person name="Warren Y.A."/>
            <person name="Tyrrell K.L."/>
            <person name="Citron D.M."/>
            <person name="Goldstein E.J."/>
            <person name="Daigneault M."/>
            <person name="Allen-Vercoe E."/>
            <person name="Young S.K."/>
            <person name="Zeng Q."/>
            <person name="Gargeya S."/>
            <person name="Fitzgerald M."/>
            <person name="Haas B."/>
            <person name="Abouelleil A."/>
            <person name="Alvarado L."/>
            <person name="Arachchi H.M."/>
            <person name="Berlin A."/>
            <person name="Brown A."/>
            <person name="Chapman S.B."/>
            <person name="Chen Z."/>
            <person name="Dunbar C."/>
            <person name="Freedman E."/>
            <person name="Gearin G."/>
            <person name="Gellesch M."/>
            <person name="Goldberg J."/>
            <person name="Griggs A."/>
            <person name="Gujja S."/>
            <person name="Heilman E.R."/>
            <person name="Heiman D."/>
            <person name="Howarth C."/>
            <person name="Larson L."/>
            <person name="Lui A."/>
            <person name="MacDonald P.J."/>
            <person name="Mehta T."/>
            <person name="Montmayeur A."/>
            <person name="Murphy C."/>
            <person name="Neiman D."/>
            <person name="Pearson M."/>
            <person name="Priest M."/>
            <person name="Roberts A."/>
            <person name="Saif S."/>
            <person name="Shea T."/>
            <person name="Shenoy N."/>
            <person name="Sisk P."/>
            <person name="Stolte C."/>
            <person name="Sykes S."/>
            <person name="White J."/>
            <person name="Yandava C."/>
            <person name="Wortman J."/>
            <person name="Nusbaum C."/>
            <person name="Birren B."/>
        </authorList>
    </citation>
    <scope>NUCLEOTIDE SEQUENCE [LARGE SCALE GENOMIC DNA]</scope>
    <source>
        <strain evidence="2 3">WAL-19142</strain>
    </source>
</reference>
<proteinExistence type="predicted"/>
<accession>A0A0J9C2Y3</accession>
<dbReference type="RefSeq" id="WP_048930092.1">
    <property type="nucleotide sequence ID" value="NZ_KQ235878.1"/>
</dbReference>
<evidence type="ECO:0000256" key="1">
    <source>
        <dbReference type="SAM" id="Phobius"/>
    </source>
</evidence>
<dbReference type="EMBL" id="ADLK01000022">
    <property type="protein sequence ID" value="KMW18796.1"/>
    <property type="molecule type" value="Genomic_DNA"/>
</dbReference>
<feature type="transmembrane region" description="Helical" evidence="1">
    <location>
        <begin position="251"/>
        <end position="268"/>
    </location>
</feature>